<organism evidence="1 2">
    <name type="scientific">Nonlabens ponticola</name>
    <dbReference type="NCBI Taxonomy" id="2496866"/>
    <lineage>
        <taxon>Bacteria</taxon>
        <taxon>Pseudomonadati</taxon>
        <taxon>Bacteroidota</taxon>
        <taxon>Flavobacteriia</taxon>
        <taxon>Flavobacteriales</taxon>
        <taxon>Flavobacteriaceae</taxon>
        <taxon>Nonlabens</taxon>
    </lineage>
</organism>
<dbReference type="GO" id="GO:0016788">
    <property type="term" value="F:hydrolase activity, acting on ester bonds"/>
    <property type="evidence" value="ECO:0007669"/>
    <property type="project" value="UniProtKB-ARBA"/>
</dbReference>
<dbReference type="Proteomes" id="UP000279600">
    <property type="component" value="Chromosome"/>
</dbReference>
<dbReference type="OrthoDB" id="9790057at2"/>
<protein>
    <recommendedName>
        <fullName evidence="3">SGNH/GDSL hydrolase family protein</fullName>
    </recommendedName>
</protein>
<dbReference type="InterPro" id="IPR036514">
    <property type="entry name" value="SGNH_hydro_sf"/>
</dbReference>
<gene>
    <name evidence="1" type="ORF">EJ995_02290</name>
</gene>
<dbReference type="KEGG" id="noj:EJ995_02290"/>
<evidence type="ECO:0000313" key="2">
    <source>
        <dbReference type="Proteomes" id="UP000279600"/>
    </source>
</evidence>
<keyword evidence="2" id="KW-1185">Reference proteome</keyword>
<name>A0A3S9MVB9_9FLAO</name>
<dbReference type="Gene3D" id="3.40.50.1110">
    <property type="entry name" value="SGNH hydrolase"/>
    <property type="match status" value="1"/>
</dbReference>
<dbReference type="SUPFAM" id="SSF52266">
    <property type="entry name" value="SGNH hydrolase"/>
    <property type="match status" value="1"/>
</dbReference>
<accession>A0A3S9MVB9</accession>
<evidence type="ECO:0000313" key="1">
    <source>
        <dbReference type="EMBL" id="AZQ43118.1"/>
    </source>
</evidence>
<sequence>MSAAPLYAQKLSDYKLPEITADTLVANHLDNLRRIKNTGVPGESFLVQMYGQSIVASLENKSLQEFFDDLLPKQEVQVINNGIGGFRAPTLIRTASSDLYPHYPDLLVFHVYGGIKDGVLNEFFKEIRLRLGSDVLIFDHHYSFVNDEGGQRRLNEGESKKSNIMKSLAIENGFGFIEVRKYWKEFLDLNPELVITDLLKDRVHPNDLGKDLLHFIIKQSIRKGLSIQSTSPIKKVQYIDTAFIDIQSSKQLKLSFEGNRIDAIIPAGIKKSDFQIFIDDKRALKSNLFYVTRLGRFPGQWYPAISSIGLDDNIEYLEEEWTLNFYDIDYDKSTYKLDLTGSKTGTDGSGASGSDFKSNSGRISFIPSDVRFLPPSKRMIDEKVYQQEIKFETLPLFMDPMRVDKSGQYTIVKGLPNTKHTITIVSQKPQNFDDWKFKVYQPLKRASD</sequence>
<dbReference type="EMBL" id="CP034549">
    <property type="protein sequence ID" value="AZQ43118.1"/>
    <property type="molecule type" value="Genomic_DNA"/>
</dbReference>
<proteinExistence type="predicted"/>
<reference evidence="1 2" key="1">
    <citation type="submission" date="2018-12" db="EMBL/GenBank/DDBJ databases">
        <title>Complete genome of Nonlabens sp. MJ115.</title>
        <authorList>
            <person name="Choi H.S."/>
            <person name="Jung J."/>
        </authorList>
    </citation>
    <scope>NUCLEOTIDE SEQUENCE [LARGE SCALE GENOMIC DNA]</scope>
    <source>
        <strain evidence="1 2">MJ115</strain>
    </source>
</reference>
<dbReference type="AlphaFoldDB" id="A0A3S9MVB9"/>
<evidence type="ECO:0008006" key="3">
    <source>
        <dbReference type="Google" id="ProtNLM"/>
    </source>
</evidence>